<dbReference type="AlphaFoldDB" id="A0A1Q2HXU6"/>
<evidence type="ECO:0000256" key="2">
    <source>
        <dbReference type="ARBA" id="ARBA00022438"/>
    </source>
</evidence>
<dbReference type="Gene3D" id="3.40.630.10">
    <property type="entry name" value="Zn peptidases"/>
    <property type="match status" value="1"/>
</dbReference>
<dbReference type="InterPro" id="IPR011356">
    <property type="entry name" value="Leucine_aapep/pepB"/>
</dbReference>
<organism evidence="10 11">
    <name type="scientific">Corynebacterium glaucum</name>
    <dbReference type="NCBI Taxonomy" id="187491"/>
    <lineage>
        <taxon>Bacteria</taxon>
        <taxon>Bacillati</taxon>
        <taxon>Actinomycetota</taxon>
        <taxon>Actinomycetes</taxon>
        <taxon>Mycobacteriales</taxon>
        <taxon>Corynebacteriaceae</taxon>
        <taxon>Corynebacterium</taxon>
    </lineage>
</organism>
<dbReference type="CDD" id="cd00433">
    <property type="entry name" value="Peptidase_M17"/>
    <property type="match status" value="1"/>
</dbReference>
<name>A0A1Q2HXU6_9CORY</name>
<reference evidence="10 11" key="1">
    <citation type="submission" date="2016-12" db="EMBL/GenBank/DDBJ databases">
        <authorList>
            <person name="Song W.-J."/>
            <person name="Kurnit D.M."/>
        </authorList>
    </citation>
    <scope>NUCLEOTIDE SEQUENCE [LARGE SCALE GENOMIC DNA]</scope>
    <source>
        <strain evidence="10 11">DSM 30827</strain>
    </source>
</reference>
<keyword evidence="4 10" id="KW-0378">Hydrolase</keyword>
<evidence type="ECO:0000256" key="8">
    <source>
        <dbReference type="ARBA" id="ARBA00050061"/>
    </source>
</evidence>
<dbReference type="GO" id="GO:0006508">
    <property type="term" value="P:proteolysis"/>
    <property type="evidence" value="ECO:0007669"/>
    <property type="project" value="UniProtKB-KW"/>
</dbReference>
<dbReference type="PANTHER" id="PTHR11963:SF23">
    <property type="entry name" value="CYTOSOL AMINOPEPTIDASE"/>
    <property type="match status" value="1"/>
</dbReference>
<dbReference type="PRINTS" id="PR00481">
    <property type="entry name" value="LAMNOPPTDASE"/>
</dbReference>
<comment type="similarity">
    <text evidence="1">Belongs to the peptidase M17 family.</text>
</comment>
<sequence length="257" mass="26967">MSYDGGGNKRVALVGKGITFDTGGISLKPGAKMEDMISDMAGSAAQLAAVVAAAKLKLPVRIDAWLPLAENMPSGSATRPGDVITHYDGTTSEILNTDAEGRLVLADAIARACEDTGDGTPDYLIEAATLTGAQLVALGNRTAGVMGSDEFRDTVAEIGREVGEPAWAMPLLEEHEEEIKSPVADIRNVHNARTGGMSFAGLYLSRFVPEDVEWVHLDVAGPAWNGGSAYGYTPKRATGAPARTIIETLTRIADGQL</sequence>
<accession>A0A1Q2HXU6</accession>
<evidence type="ECO:0000256" key="7">
    <source>
        <dbReference type="ARBA" id="ARBA00050021"/>
    </source>
</evidence>
<keyword evidence="3" id="KW-0645">Protease</keyword>
<protein>
    <recommendedName>
        <fullName evidence="7">Probable cytosol aminopeptidase</fullName>
    </recommendedName>
    <alternativeName>
        <fullName evidence="8">Leucine aminopeptidase</fullName>
    </alternativeName>
    <alternativeName>
        <fullName evidence="5">Leucyl aminopeptidase</fullName>
    </alternativeName>
</protein>
<dbReference type="GO" id="GO:0005737">
    <property type="term" value="C:cytoplasm"/>
    <property type="evidence" value="ECO:0007669"/>
    <property type="project" value="InterPro"/>
</dbReference>
<evidence type="ECO:0000313" key="10">
    <source>
        <dbReference type="EMBL" id="AQQ15671.1"/>
    </source>
</evidence>
<dbReference type="Proteomes" id="UP000217209">
    <property type="component" value="Chromosome"/>
</dbReference>
<evidence type="ECO:0000256" key="4">
    <source>
        <dbReference type="ARBA" id="ARBA00022801"/>
    </source>
</evidence>
<evidence type="ECO:0000256" key="6">
    <source>
        <dbReference type="ARBA" id="ARBA00049972"/>
    </source>
</evidence>
<keyword evidence="11" id="KW-1185">Reference proteome</keyword>
<evidence type="ECO:0000256" key="5">
    <source>
        <dbReference type="ARBA" id="ARBA00033172"/>
    </source>
</evidence>
<evidence type="ECO:0000256" key="3">
    <source>
        <dbReference type="ARBA" id="ARBA00022670"/>
    </source>
</evidence>
<comment type="function">
    <text evidence="6">Presumably involved in the processing and regular turnover of intracellular proteins. Catalyzes the removal of unsubstituted N-terminal amino acids from various peptides.</text>
</comment>
<dbReference type="KEGG" id="cgv:CGLAU_08580"/>
<proteinExistence type="inferred from homology"/>
<gene>
    <name evidence="10" type="primary">pepA</name>
    <name evidence="10" type="ORF">CGLAU_08580</name>
</gene>
<feature type="domain" description="Cytosol aminopeptidase" evidence="9">
    <location>
        <begin position="96"/>
        <end position="103"/>
    </location>
</feature>
<dbReference type="GO" id="GO:0070006">
    <property type="term" value="F:metalloaminopeptidase activity"/>
    <property type="evidence" value="ECO:0007669"/>
    <property type="project" value="InterPro"/>
</dbReference>
<dbReference type="Pfam" id="PF00883">
    <property type="entry name" value="Peptidase_M17"/>
    <property type="match status" value="1"/>
</dbReference>
<dbReference type="SUPFAM" id="SSF53187">
    <property type="entry name" value="Zn-dependent exopeptidases"/>
    <property type="match status" value="1"/>
</dbReference>
<dbReference type="EMBL" id="CP019688">
    <property type="protein sequence ID" value="AQQ15671.1"/>
    <property type="molecule type" value="Genomic_DNA"/>
</dbReference>
<dbReference type="InterPro" id="IPR000819">
    <property type="entry name" value="Peptidase_M17_C"/>
</dbReference>
<evidence type="ECO:0000259" key="9">
    <source>
        <dbReference type="PROSITE" id="PS00631"/>
    </source>
</evidence>
<evidence type="ECO:0000313" key="11">
    <source>
        <dbReference type="Proteomes" id="UP000217209"/>
    </source>
</evidence>
<keyword evidence="2 10" id="KW-0031">Aminopeptidase</keyword>
<evidence type="ECO:0000256" key="1">
    <source>
        <dbReference type="ARBA" id="ARBA00009528"/>
    </source>
</evidence>
<dbReference type="PROSITE" id="PS00631">
    <property type="entry name" value="CYTOSOL_AP"/>
    <property type="match status" value="1"/>
</dbReference>
<dbReference type="GO" id="GO:0030145">
    <property type="term" value="F:manganese ion binding"/>
    <property type="evidence" value="ECO:0007669"/>
    <property type="project" value="InterPro"/>
</dbReference>
<dbReference type="PANTHER" id="PTHR11963">
    <property type="entry name" value="LEUCINE AMINOPEPTIDASE-RELATED"/>
    <property type="match status" value="1"/>
</dbReference>